<dbReference type="AlphaFoldDB" id="K3WKL3"/>
<dbReference type="OMA" id="YGSDKWA"/>
<reference evidence="2" key="2">
    <citation type="submission" date="2010-04" db="EMBL/GenBank/DDBJ databases">
        <authorList>
            <person name="Buell R."/>
            <person name="Hamilton J."/>
            <person name="Hostetler J."/>
        </authorList>
    </citation>
    <scope>NUCLEOTIDE SEQUENCE [LARGE SCALE GENOMIC DNA]</scope>
    <source>
        <strain evidence="2">DAOM:BR144</strain>
    </source>
</reference>
<dbReference type="VEuPathDB" id="FungiDB:PYU1_G005494"/>
<reference evidence="2" key="1">
    <citation type="journal article" date="2010" name="Genome Biol.">
        <title>Genome sequence of the necrotrophic plant pathogen Pythium ultimum reveals original pathogenicity mechanisms and effector repertoire.</title>
        <authorList>
            <person name="Levesque C.A."/>
            <person name="Brouwer H."/>
            <person name="Cano L."/>
            <person name="Hamilton J.P."/>
            <person name="Holt C."/>
            <person name="Huitema E."/>
            <person name="Raffaele S."/>
            <person name="Robideau G.P."/>
            <person name="Thines M."/>
            <person name="Win J."/>
            <person name="Zerillo M.M."/>
            <person name="Beakes G.W."/>
            <person name="Boore J.L."/>
            <person name="Busam D."/>
            <person name="Dumas B."/>
            <person name="Ferriera S."/>
            <person name="Fuerstenberg S.I."/>
            <person name="Gachon C.M."/>
            <person name="Gaulin E."/>
            <person name="Govers F."/>
            <person name="Grenville-Briggs L."/>
            <person name="Horner N."/>
            <person name="Hostetler J."/>
            <person name="Jiang R.H."/>
            <person name="Johnson J."/>
            <person name="Krajaejun T."/>
            <person name="Lin H."/>
            <person name="Meijer H.J."/>
            <person name="Moore B."/>
            <person name="Morris P."/>
            <person name="Phuntmart V."/>
            <person name="Puiu D."/>
            <person name="Shetty J."/>
            <person name="Stajich J.E."/>
            <person name="Tripathy S."/>
            <person name="Wawra S."/>
            <person name="van West P."/>
            <person name="Whitty B.R."/>
            <person name="Coutinho P.M."/>
            <person name="Henrissat B."/>
            <person name="Martin F."/>
            <person name="Thomas P.D."/>
            <person name="Tyler B.M."/>
            <person name="De Vries R.P."/>
            <person name="Kamoun S."/>
            <person name="Yandell M."/>
            <person name="Tisserat N."/>
            <person name="Buell C.R."/>
        </authorList>
    </citation>
    <scope>NUCLEOTIDE SEQUENCE</scope>
    <source>
        <strain evidence="2">DAOM:BR144</strain>
    </source>
</reference>
<dbReference type="HOGENOM" id="CLU_119774_0_0_1"/>
<protein>
    <submittedName>
        <fullName evidence="1">Uncharacterized protein</fullName>
    </submittedName>
</protein>
<dbReference type="eggNOG" id="ENOG502S8BK">
    <property type="taxonomic scope" value="Eukaryota"/>
</dbReference>
<keyword evidence="2" id="KW-1185">Reference proteome</keyword>
<organism evidence="1 2">
    <name type="scientific">Globisporangium ultimum (strain ATCC 200006 / CBS 805.95 / DAOM BR144)</name>
    <name type="common">Pythium ultimum</name>
    <dbReference type="NCBI Taxonomy" id="431595"/>
    <lineage>
        <taxon>Eukaryota</taxon>
        <taxon>Sar</taxon>
        <taxon>Stramenopiles</taxon>
        <taxon>Oomycota</taxon>
        <taxon>Peronosporomycetes</taxon>
        <taxon>Pythiales</taxon>
        <taxon>Pythiaceae</taxon>
        <taxon>Globisporangium</taxon>
    </lineage>
</organism>
<reference evidence="1" key="3">
    <citation type="submission" date="2015-02" db="UniProtKB">
        <authorList>
            <consortium name="EnsemblProtists"/>
        </authorList>
    </citation>
    <scope>IDENTIFICATION</scope>
    <source>
        <strain evidence="1">DAOM BR144</strain>
    </source>
</reference>
<dbReference type="InParanoid" id="K3WKL3"/>
<name>K3WKL3_GLOUD</name>
<dbReference type="EnsemblProtists" id="PYU1_T005505">
    <property type="protein sequence ID" value="PYU1_T005505"/>
    <property type="gene ID" value="PYU1_G005494"/>
</dbReference>
<dbReference type="EMBL" id="GL376633">
    <property type="status" value="NOT_ANNOTATED_CDS"/>
    <property type="molecule type" value="Genomic_DNA"/>
</dbReference>
<sequence>MAGDGDKKPWDGAVGAVTDVMDSASKSVRNTAADGVSQLKGLVGGNVDQVKDFFGANVEQGKELTNSARIAIKRVGKQAYEGLKSAVSPVVQIFERAESQEGTELRKQISSVRLQVNHQLHDVQLTLKDTQKATDEQLVPVRAALADTQKQLIKVNEFRREHPEAAVAGLVAVVGLPSLLLRGKIVAVRNVLVTVGGGAAVAYGTDRLAAKKK</sequence>
<evidence type="ECO:0000313" key="1">
    <source>
        <dbReference type="EnsemblProtists" id="PYU1_T005505"/>
    </source>
</evidence>
<dbReference type="Proteomes" id="UP000019132">
    <property type="component" value="Unassembled WGS sequence"/>
</dbReference>
<evidence type="ECO:0000313" key="2">
    <source>
        <dbReference type="Proteomes" id="UP000019132"/>
    </source>
</evidence>
<proteinExistence type="predicted"/>
<accession>K3WKL3</accession>